<dbReference type="Gene3D" id="2.120.10.30">
    <property type="entry name" value="TolB, C-terminal domain"/>
    <property type="match status" value="2"/>
</dbReference>
<gene>
    <name evidence="8" type="ORF">GCM10007895_17300</name>
</gene>
<evidence type="ECO:0000313" key="8">
    <source>
        <dbReference type="EMBL" id="GLP96424.1"/>
    </source>
</evidence>
<keyword evidence="3 6" id="KW-0732">Signal</keyword>
<accession>A0AA37RW79</accession>
<dbReference type="InterPro" id="IPR011659">
    <property type="entry name" value="WD40"/>
</dbReference>
<reference evidence="8" key="1">
    <citation type="journal article" date="2014" name="Int. J. Syst. Evol. Microbiol.">
        <title>Complete genome sequence of Corynebacterium casei LMG S-19264T (=DSM 44701T), isolated from a smear-ripened cheese.</title>
        <authorList>
            <consortium name="US DOE Joint Genome Institute (JGI-PGF)"/>
            <person name="Walter F."/>
            <person name="Albersmeier A."/>
            <person name="Kalinowski J."/>
            <person name="Ruckert C."/>
        </authorList>
    </citation>
    <scope>NUCLEOTIDE SEQUENCE</scope>
    <source>
        <strain evidence="8">NBRC 101628</strain>
    </source>
</reference>
<reference evidence="8" key="2">
    <citation type="submission" date="2023-01" db="EMBL/GenBank/DDBJ databases">
        <title>Draft genome sequence of Paraferrimonas sedimenticola strain NBRC 101628.</title>
        <authorList>
            <person name="Sun Q."/>
            <person name="Mori K."/>
        </authorList>
    </citation>
    <scope>NUCLEOTIDE SEQUENCE</scope>
    <source>
        <strain evidence="8">NBRC 101628</strain>
    </source>
</reference>
<dbReference type="Pfam" id="PF00326">
    <property type="entry name" value="Peptidase_S9"/>
    <property type="match status" value="1"/>
</dbReference>
<dbReference type="FunFam" id="3.40.50.1820:FF:000028">
    <property type="entry name" value="S9 family peptidase"/>
    <property type="match status" value="1"/>
</dbReference>
<evidence type="ECO:0000313" key="9">
    <source>
        <dbReference type="Proteomes" id="UP001161422"/>
    </source>
</evidence>
<dbReference type="GO" id="GO:0004252">
    <property type="term" value="F:serine-type endopeptidase activity"/>
    <property type="evidence" value="ECO:0007669"/>
    <property type="project" value="TreeGrafter"/>
</dbReference>
<dbReference type="InterPro" id="IPR001375">
    <property type="entry name" value="Peptidase_S9_cat"/>
</dbReference>
<dbReference type="SUPFAM" id="SSF53474">
    <property type="entry name" value="alpha/beta-Hydrolases"/>
    <property type="match status" value="1"/>
</dbReference>
<evidence type="ECO:0000256" key="1">
    <source>
        <dbReference type="ARBA" id="ARBA00010040"/>
    </source>
</evidence>
<dbReference type="PANTHER" id="PTHR42776">
    <property type="entry name" value="SERINE PEPTIDASE S9 FAMILY MEMBER"/>
    <property type="match status" value="1"/>
</dbReference>
<dbReference type="Pfam" id="PF07676">
    <property type="entry name" value="PD40"/>
    <property type="match status" value="3"/>
</dbReference>
<keyword evidence="9" id="KW-1185">Reference proteome</keyword>
<comment type="caution">
    <text evidence="8">The sequence shown here is derived from an EMBL/GenBank/DDBJ whole genome shotgun (WGS) entry which is preliminary data.</text>
</comment>
<proteinExistence type="inferred from homology"/>
<dbReference type="RefSeq" id="WP_095505143.1">
    <property type="nucleotide sequence ID" value="NZ_BSNC01000004.1"/>
</dbReference>
<feature type="chain" id="PRO_5041200431" evidence="6">
    <location>
        <begin position="22"/>
        <end position="693"/>
    </location>
</feature>
<keyword evidence="2" id="KW-0645">Protease</keyword>
<dbReference type="EMBL" id="BSNC01000004">
    <property type="protein sequence ID" value="GLP96424.1"/>
    <property type="molecule type" value="Genomic_DNA"/>
</dbReference>
<dbReference type="PANTHER" id="PTHR42776:SF13">
    <property type="entry name" value="DIPEPTIDYL-PEPTIDASE 5"/>
    <property type="match status" value="1"/>
</dbReference>
<evidence type="ECO:0000256" key="4">
    <source>
        <dbReference type="ARBA" id="ARBA00022801"/>
    </source>
</evidence>
<organism evidence="8 9">
    <name type="scientific">Paraferrimonas sedimenticola</name>
    <dbReference type="NCBI Taxonomy" id="375674"/>
    <lineage>
        <taxon>Bacteria</taxon>
        <taxon>Pseudomonadati</taxon>
        <taxon>Pseudomonadota</taxon>
        <taxon>Gammaproteobacteria</taxon>
        <taxon>Alteromonadales</taxon>
        <taxon>Ferrimonadaceae</taxon>
        <taxon>Paraferrimonas</taxon>
    </lineage>
</organism>
<dbReference type="AlphaFoldDB" id="A0AA37RW79"/>
<sequence>MQLKTITSALLALSVSGVALAETPAATETAAEKRPFNVRDLARLNKLHSAAVSPDGSQVIYAVTLVEADGAKESNLYALSLSDENAQPEQLTHNAATEHQVRFAPDGKSIYFLSARSGSSQLWHLPLTGGEARQVSELPLDVEGYKLSSDGQQVVLNMRVFPDCDSLKCSADRIESNKVKKTSGEVYEQLMVRHWDTWGDHTRSHLFVGGINDKGLLGELVDVTAGMDTETPPLPFSGMEEVTFTPDGKHIVYSAKAPSKDQAWTTNYDLFQVPVGGGETQNLTEANKAWDSHPTFSPDGRYMAYTAMKRPGFEADRNAIMLRDTVTGQTKEVAPLWDRSARSLTFGSDSRTLYVTAQDVGQVSIFAVNTQFGDIVPVLQEGSASIIGQAGDKLVYNLKTLIEPGDLHIIGTDGFGQRRLTSVNQDKLKDIEFTEFEQFTFKGWNNETVHGYWLKPYDFKEGEKYPIAFLVHGGPQGSFGNSFSGRWNPQLWAAAGYGVVMIDFHGSTGYGQAFTDSISKDWGGKPLEDLQKGFDAVVKQQKWLDSERTCALGASYGGYMMNWIQGNWSERFDCLVNHAGLFDMRSMYYVTEELWFPEFEFGGQYHENKELYEKFNPVNYVENWKTPMLVIHGEKDFRVPYGQGLAAFGYMQRNNIPSKLLMFPDENHWILNQDNLILWYDNVLDWMGQWTAK</sequence>
<evidence type="ECO:0000256" key="5">
    <source>
        <dbReference type="ARBA" id="ARBA00022825"/>
    </source>
</evidence>
<evidence type="ECO:0000256" key="6">
    <source>
        <dbReference type="SAM" id="SignalP"/>
    </source>
</evidence>
<feature type="domain" description="Peptidase S9 prolyl oligopeptidase catalytic" evidence="7">
    <location>
        <begin position="483"/>
        <end position="691"/>
    </location>
</feature>
<dbReference type="InterPro" id="IPR011042">
    <property type="entry name" value="6-blade_b-propeller_TolB-like"/>
</dbReference>
<evidence type="ECO:0000256" key="3">
    <source>
        <dbReference type="ARBA" id="ARBA00022729"/>
    </source>
</evidence>
<keyword evidence="5" id="KW-0720">Serine protease</keyword>
<evidence type="ECO:0000256" key="2">
    <source>
        <dbReference type="ARBA" id="ARBA00022670"/>
    </source>
</evidence>
<feature type="signal peptide" evidence="6">
    <location>
        <begin position="1"/>
        <end position="21"/>
    </location>
</feature>
<dbReference type="GO" id="GO:0006508">
    <property type="term" value="P:proteolysis"/>
    <property type="evidence" value="ECO:0007669"/>
    <property type="project" value="UniProtKB-KW"/>
</dbReference>
<dbReference type="Gene3D" id="3.40.50.1820">
    <property type="entry name" value="alpha/beta hydrolase"/>
    <property type="match status" value="1"/>
</dbReference>
<dbReference type="Proteomes" id="UP001161422">
    <property type="component" value="Unassembled WGS sequence"/>
</dbReference>
<comment type="similarity">
    <text evidence="1">Belongs to the peptidase S9C family.</text>
</comment>
<keyword evidence="4" id="KW-0378">Hydrolase</keyword>
<evidence type="ECO:0000259" key="7">
    <source>
        <dbReference type="Pfam" id="PF00326"/>
    </source>
</evidence>
<protein>
    <submittedName>
        <fullName evidence="8">Peptidase S9</fullName>
    </submittedName>
</protein>
<dbReference type="InterPro" id="IPR029058">
    <property type="entry name" value="AB_hydrolase_fold"/>
</dbReference>
<name>A0AA37RW79_9GAMM</name>
<dbReference type="SUPFAM" id="SSF69304">
    <property type="entry name" value="Tricorn protease N-terminal domain"/>
    <property type="match status" value="1"/>
</dbReference>